<gene>
    <name evidence="11" type="ORF">FXN63_15970</name>
</gene>
<accession>A0A5C0B1X5</accession>
<dbReference type="PROSITE" id="PS50929">
    <property type="entry name" value="ABC_TM1F"/>
    <property type="match status" value="1"/>
</dbReference>
<proteinExistence type="predicted"/>
<keyword evidence="3 8" id="KW-0812">Transmembrane</keyword>
<feature type="transmembrane region" description="Helical" evidence="8">
    <location>
        <begin position="312"/>
        <end position="332"/>
    </location>
</feature>
<dbReference type="PANTHER" id="PTHR24221">
    <property type="entry name" value="ATP-BINDING CASSETTE SUB-FAMILY B"/>
    <property type="match status" value="1"/>
</dbReference>
<dbReference type="GO" id="GO:0016887">
    <property type="term" value="F:ATP hydrolysis activity"/>
    <property type="evidence" value="ECO:0007669"/>
    <property type="project" value="InterPro"/>
</dbReference>
<reference evidence="11 12" key="1">
    <citation type="submission" date="2019-08" db="EMBL/GenBank/DDBJ databases">
        <title>Amphibian skin-associated Pigmentiphaga: genome sequence and occurrence across geography and hosts.</title>
        <authorList>
            <person name="Bletz M.C."/>
            <person name="Bunk B."/>
            <person name="Sproeer C."/>
            <person name="Biwer P."/>
            <person name="Reiter S."/>
            <person name="Rabemananjara F.C.E."/>
            <person name="Schulz S."/>
            <person name="Overmann J."/>
            <person name="Vences M."/>
        </authorList>
    </citation>
    <scope>NUCLEOTIDE SEQUENCE [LARGE SCALE GENOMIC DNA]</scope>
    <source>
        <strain evidence="11 12">Mada1488</strain>
    </source>
</reference>
<dbReference type="Proteomes" id="UP000325161">
    <property type="component" value="Chromosome"/>
</dbReference>
<feature type="transmembrane region" description="Helical" evidence="8">
    <location>
        <begin position="83"/>
        <end position="105"/>
    </location>
</feature>
<evidence type="ECO:0000259" key="9">
    <source>
        <dbReference type="PROSITE" id="PS50893"/>
    </source>
</evidence>
<keyword evidence="2" id="KW-1003">Cell membrane</keyword>
<evidence type="ECO:0000313" key="12">
    <source>
        <dbReference type="Proteomes" id="UP000325161"/>
    </source>
</evidence>
<keyword evidence="7 8" id="KW-0472">Membrane</keyword>
<dbReference type="InterPro" id="IPR011527">
    <property type="entry name" value="ABC1_TM_dom"/>
</dbReference>
<dbReference type="PROSITE" id="PS50893">
    <property type="entry name" value="ABC_TRANSPORTER_2"/>
    <property type="match status" value="1"/>
</dbReference>
<keyword evidence="5 11" id="KW-0067">ATP-binding</keyword>
<name>A0A5C0B1X5_9BURK</name>
<feature type="transmembrane region" description="Helical" evidence="8">
    <location>
        <begin position="197"/>
        <end position="221"/>
    </location>
</feature>
<dbReference type="InterPro" id="IPR036640">
    <property type="entry name" value="ABC1_TM_sf"/>
</dbReference>
<dbReference type="KEGG" id="pacr:FXN63_15970"/>
<evidence type="ECO:0000256" key="7">
    <source>
        <dbReference type="ARBA" id="ARBA00023136"/>
    </source>
</evidence>
<evidence type="ECO:0000313" key="11">
    <source>
        <dbReference type="EMBL" id="QEI07170.1"/>
    </source>
</evidence>
<dbReference type="OrthoDB" id="9810134at2"/>
<dbReference type="SUPFAM" id="SSF90123">
    <property type="entry name" value="ABC transporter transmembrane region"/>
    <property type="match status" value="1"/>
</dbReference>
<evidence type="ECO:0000256" key="6">
    <source>
        <dbReference type="ARBA" id="ARBA00022989"/>
    </source>
</evidence>
<dbReference type="SMART" id="SM00382">
    <property type="entry name" value="AAA"/>
    <property type="match status" value="1"/>
</dbReference>
<dbReference type="EMBL" id="CP043046">
    <property type="protein sequence ID" value="QEI07170.1"/>
    <property type="molecule type" value="Genomic_DNA"/>
</dbReference>
<dbReference type="Gene3D" id="1.20.1560.10">
    <property type="entry name" value="ABC transporter type 1, transmembrane domain"/>
    <property type="match status" value="1"/>
</dbReference>
<protein>
    <submittedName>
        <fullName evidence="11">ABC transporter ATP-binding protein</fullName>
    </submittedName>
</protein>
<feature type="transmembrane region" description="Helical" evidence="8">
    <location>
        <begin position="117"/>
        <end position="137"/>
    </location>
</feature>
<dbReference type="SUPFAM" id="SSF52540">
    <property type="entry name" value="P-loop containing nucleoside triphosphate hydrolases"/>
    <property type="match status" value="1"/>
</dbReference>
<dbReference type="GO" id="GO:0140359">
    <property type="term" value="F:ABC-type transporter activity"/>
    <property type="evidence" value="ECO:0007669"/>
    <property type="project" value="InterPro"/>
</dbReference>
<dbReference type="InterPro" id="IPR003439">
    <property type="entry name" value="ABC_transporter-like_ATP-bd"/>
</dbReference>
<dbReference type="InterPro" id="IPR027417">
    <property type="entry name" value="P-loop_NTPase"/>
</dbReference>
<feature type="domain" description="ABC transmembrane type-1" evidence="10">
    <location>
        <begin position="197"/>
        <end position="370"/>
    </location>
</feature>
<evidence type="ECO:0000259" key="10">
    <source>
        <dbReference type="PROSITE" id="PS50929"/>
    </source>
</evidence>
<dbReference type="Pfam" id="PF00005">
    <property type="entry name" value="ABC_tran"/>
    <property type="match status" value="1"/>
</dbReference>
<keyword evidence="12" id="KW-1185">Reference proteome</keyword>
<dbReference type="InterPro" id="IPR003593">
    <property type="entry name" value="AAA+_ATPase"/>
</dbReference>
<feature type="domain" description="ABC transporter" evidence="9">
    <location>
        <begin position="392"/>
        <end position="599"/>
    </location>
</feature>
<organism evidence="11 12">
    <name type="scientific">Pigmentiphaga aceris</name>
    <dbReference type="NCBI Taxonomy" id="1940612"/>
    <lineage>
        <taxon>Bacteria</taxon>
        <taxon>Pseudomonadati</taxon>
        <taxon>Pseudomonadota</taxon>
        <taxon>Betaproteobacteria</taxon>
        <taxon>Burkholderiales</taxon>
        <taxon>Alcaligenaceae</taxon>
        <taxon>Pigmentiphaga</taxon>
    </lineage>
</organism>
<dbReference type="AlphaFoldDB" id="A0A5C0B1X5"/>
<evidence type="ECO:0000256" key="4">
    <source>
        <dbReference type="ARBA" id="ARBA00022741"/>
    </source>
</evidence>
<evidence type="ECO:0000256" key="8">
    <source>
        <dbReference type="SAM" id="Phobius"/>
    </source>
</evidence>
<feature type="transmembrane region" description="Helical" evidence="8">
    <location>
        <begin position="227"/>
        <end position="245"/>
    </location>
</feature>
<dbReference type="PANTHER" id="PTHR24221:SF654">
    <property type="entry name" value="ATP-BINDING CASSETTE SUB-FAMILY B MEMBER 6"/>
    <property type="match status" value="1"/>
</dbReference>
<dbReference type="InterPro" id="IPR039421">
    <property type="entry name" value="Type_1_exporter"/>
</dbReference>
<dbReference type="Gene3D" id="3.40.50.300">
    <property type="entry name" value="P-loop containing nucleotide triphosphate hydrolases"/>
    <property type="match status" value="1"/>
</dbReference>
<keyword evidence="6 8" id="KW-1133">Transmembrane helix</keyword>
<evidence type="ECO:0000256" key="1">
    <source>
        <dbReference type="ARBA" id="ARBA00004651"/>
    </source>
</evidence>
<sequence length="599" mass="64559">MRIVSVFWLVVRLLVRLFKRLFRRSFARFFAPSQSAVLTSPQFPFSSSRHPMSGMTNTQLAARVWHDIHAGLNRPAVMSLAKAILVVVVSTFLLNFAPIFIARLIDTTMSATGSGGSQLLVYAGLYLACRFAGQVLADFRWITVNPVIYQIAYKQCADIAADLAGGNGGRAGTRRSVAAIAEQAGVISKMNLSLVGILYSVVVVIFPALVEFIVVLAVVAYLVGPIAAAYVGIGLLILFMSVRFMKARELAETKHAFSFDNQVAGYYGEYLSNTALIREFAAGDFFRARLQANIDRSLDAHRVLFGTKTTRGVALSVATGVAYAAVVIWAVLGARDGVVSAGQFFLVIFYLDRVVQPMAAISTAVGGLQSSLVSMGIGYACLDQQLGDEPQEKLVPIASSVNLSAQYRFHLADGALSLGAPGVVFLAGASGAGKSTCLRWIYDSMQARQAADSWGAIHYLAADPLLVGGSVFDNIGLGSPQFDLAAVTAVWDRWHSEFGNRRIALDESVERLSAGERQYLAICRSLLRRPAMLILDEATNSIDAVAERKVMALIARCLPQCALLVVSHRERPITPDVVVSLRQGGLVSVEIAESERAPA</sequence>
<evidence type="ECO:0000256" key="3">
    <source>
        <dbReference type="ARBA" id="ARBA00022692"/>
    </source>
</evidence>
<dbReference type="GO" id="GO:0005524">
    <property type="term" value="F:ATP binding"/>
    <property type="evidence" value="ECO:0007669"/>
    <property type="project" value="UniProtKB-KW"/>
</dbReference>
<dbReference type="GO" id="GO:0005886">
    <property type="term" value="C:plasma membrane"/>
    <property type="evidence" value="ECO:0007669"/>
    <property type="project" value="UniProtKB-SubCell"/>
</dbReference>
<evidence type="ECO:0000256" key="5">
    <source>
        <dbReference type="ARBA" id="ARBA00022840"/>
    </source>
</evidence>
<evidence type="ECO:0000256" key="2">
    <source>
        <dbReference type="ARBA" id="ARBA00022475"/>
    </source>
</evidence>
<comment type="subcellular location">
    <subcellularLocation>
        <location evidence="1">Cell membrane</location>
        <topology evidence="1">Multi-pass membrane protein</topology>
    </subcellularLocation>
</comment>
<keyword evidence="4" id="KW-0547">Nucleotide-binding</keyword>